<protein>
    <submittedName>
        <fullName evidence="2">Uncharacterized protein</fullName>
    </submittedName>
</protein>
<dbReference type="Proteomes" id="UP000318538">
    <property type="component" value="Chromosome"/>
</dbReference>
<proteinExistence type="predicted"/>
<evidence type="ECO:0000313" key="3">
    <source>
        <dbReference type="Proteomes" id="UP000318538"/>
    </source>
</evidence>
<organism evidence="2 3">
    <name type="scientific">Rubripirellula lacrimiformis</name>
    <dbReference type="NCBI Taxonomy" id="1930273"/>
    <lineage>
        <taxon>Bacteria</taxon>
        <taxon>Pseudomonadati</taxon>
        <taxon>Planctomycetota</taxon>
        <taxon>Planctomycetia</taxon>
        <taxon>Pirellulales</taxon>
        <taxon>Pirellulaceae</taxon>
        <taxon>Rubripirellula</taxon>
    </lineage>
</organism>
<dbReference type="AlphaFoldDB" id="A0A517NES9"/>
<evidence type="ECO:0000313" key="2">
    <source>
        <dbReference type="EMBL" id="QDT05548.1"/>
    </source>
</evidence>
<accession>A0A517NES9</accession>
<evidence type="ECO:0000256" key="1">
    <source>
        <dbReference type="SAM" id="MobiDB-lite"/>
    </source>
</evidence>
<dbReference type="EMBL" id="CP036525">
    <property type="protein sequence ID" value="QDT05548.1"/>
    <property type="molecule type" value="Genomic_DNA"/>
</dbReference>
<keyword evidence="3" id="KW-1185">Reference proteome</keyword>
<gene>
    <name evidence="2" type="ORF">K227x_39490</name>
</gene>
<name>A0A517NES9_9BACT</name>
<dbReference type="KEGG" id="rlc:K227x_39490"/>
<reference evidence="2 3" key="1">
    <citation type="submission" date="2019-02" db="EMBL/GenBank/DDBJ databases">
        <title>Deep-cultivation of Planctomycetes and their phenomic and genomic characterization uncovers novel biology.</title>
        <authorList>
            <person name="Wiegand S."/>
            <person name="Jogler M."/>
            <person name="Boedeker C."/>
            <person name="Pinto D."/>
            <person name="Vollmers J."/>
            <person name="Rivas-Marin E."/>
            <person name="Kohn T."/>
            <person name="Peeters S.H."/>
            <person name="Heuer A."/>
            <person name="Rast P."/>
            <person name="Oberbeckmann S."/>
            <person name="Bunk B."/>
            <person name="Jeske O."/>
            <person name="Meyerdierks A."/>
            <person name="Storesund J.E."/>
            <person name="Kallscheuer N."/>
            <person name="Luecker S."/>
            <person name="Lage O.M."/>
            <person name="Pohl T."/>
            <person name="Merkel B.J."/>
            <person name="Hornburger P."/>
            <person name="Mueller R.-W."/>
            <person name="Bruemmer F."/>
            <person name="Labrenz M."/>
            <person name="Spormann A.M."/>
            <person name="Op den Camp H."/>
            <person name="Overmann J."/>
            <person name="Amann R."/>
            <person name="Jetten M.S.M."/>
            <person name="Mascher T."/>
            <person name="Medema M.H."/>
            <person name="Devos D.P."/>
            <person name="Kaster A.-K."/>
            <person name="Ovreas L."/>
            <person name="Rohde M."/>
            <person name="Galperin M.Y."/>
            <person name="Jogler C."/>
        </authorList>
    </citation>
    <scope>NUCLEOTIDE SEQUENCE [LARGE SCALE GENOMIC DNA]</scope>
    <source>
        <strain evidence="2 3">K22_7</strain>
    </source>
</reference>
<feature type="region of interest" description="Disordered" evidence="1">
    <location>
        <begin position="36"/>
        <end position="56"/>
    </location>
</feature>
<sequence precursor="true">MPPRLSAIPPPSTAQTVGESRYRWLRIKMTTQIGRWGRRLGSPPREGCGAESPGVADFTGSAAPTFRVVDGGQARAVPGNLFRETPNRGDRACIIVKLDTAVHPGPPILPFCPGVLFYVLNASHVDDVVSASSSSLPVSTAYADRIIRGSGATSNLGCQIIDSRDDSFSLRRVLISVPFRTGEFRVSRYRCRSIGSFKLRPMQHMCCFLWRIEDEKAVVVAGRCDHCDRFGG</sequence>